<dbReference type="GO" id="GO:0016787">
    <property type="term" value="F:hydrolase activity"/>
    <property type="evidence" value="ECO:0007669"/>
    <property type="project" value="UniProtKB-KW"/>
</dbReference>
<organism evidence="3 4">
    <name type="scientific">Pseudomonas chlororaphis subsp. aurantiaca</name>
    <dbReference type="NCBI Taxonomy" id="86192"/>
    <lineage>
        <taxon>Bacteria</taxon>
        <taxon>Pseudomonadati</taxon>
        <taxon>Pseudomonadota</taxon>
        <taxon>Gammaproteobacteria</taxon>
        <taxon>Pseudomonadales</taxon>
        <taxon>Pseudomonadaceae</taxon>
        <taxon>Pseudomonas</taxon>
    </lineage>
</organism>
<accession>A0AAJ0ZR08</accession>
<evidence type="ECO:0000313" key="4">
    <source>
        <dbReference type="Proteomes" id="UP000787568"/>
    </source>
</evidence>
<gene>
    <name evidence="3" type="ORF">I8747_27975</name>
</gene>
<dbReference type="PANTHER" id="PTHR43433">
    <property type="entry name" value="HYDROLASE, ALPHA/BETA FOLD FAMILY PROTEIN"/>
    <property type="match status" value="1"/>
</dbReference>
<dbReference type="PRINTS" id="PR00111">
    <property type="entry name" value="ABHYDROLASE"/>
</dbReference>
<dbReference type="AlphaFoldDB" id="A0AAJ0ZR08"/>
<sequence length="274" mass="29986">MKNHVTAKDGTQIFFRDFGQGRPIVFSHGWPLNSDAWDGQMQFLANAGFRVIAHDRRGHGRSDQPAGGNDMDTFADDLAVVIETLDLEDVVLVGHSMGGGEIVRYVTRHGTDRIAKLVLLGAITPLMGATGGNTDGVSIDVVDGVRKAVLENRSQLFLDFSSAFFGLDPQSAAKNEGWRMAFWQQGMSGAIHSQYACIEQFWASDFREEMKSIFIPVLVIHGSGDFIVPLETTGKRSAEILPNATLKVYEGAAHGFPVTHQAQLNADLIEFARH</sequence>
<comment type="similarity">
    <text evidence="1">Belongs to the AB hydrolase superfamily. Bacterial non-heme haloperoxidase / perhydrolase family.</text>
</comment>
<proteinExistence type="inferred from homology"/>
<feature type="domain" description="AB hydrolase-1" evidence="2">
    <location>
        <begin position="23"/>
        <end position="256"/>
    </location>
</feature>
<dbReference type="InterPro" id="IPR000639">
    <property type="entry name" value="Epox_hydrolase-like"/>
</dbReference>
<dbReference type="PANTHER" id="PTHR43433:SF3">
    <property type="entry name" value="NON-HEME CHLOROPEROXIDASE"/>
    <property type="match status" value="1"/>
</dbReference>
<dbReference type="Proteomes" id="UP000787568">
    <property type="component" value="Unassembled WGS sequence"/>
</dbReference>
<keyword evidence="3" id="KW-0378">Hydrolase</keyword>
<dbReference type="PRINTS" id="PR00412">
    <property type="entry name" value="EPOXHYDRLASE"/>
</dbReference>
<dbReference type="EMBL" id="JAEEFW010000010">
    <property type="protein sequence ID" value="MBU4636658.1"/>
    <property type="molecule type" value="Genomic_DNA"/>
</dbReference>
<dbReference type="Pfam" id="PF00561">
    <property type="entry name" value="Abhydrolase_1"/>
    <property type="match status" value="1"/>
</dbReference>
<dbReference type="SUPFAM" id="SSF53474">
    <property type="entry name" value="alpha/beta-Hydrolases"/>
    <property type="match status" value="1"/>
</dbReference>
<dbReference type="RefSeq" id="WP_081360670.1">
    <property type="nucleotide sequence ID" value="NZ_AP014623.1"/>
</dbReference>
<dbReference type="InterPro" id="IPR029058">
    <property type="entry name" value="AB_hydrolase_fold"/>
</dbReference>
<evidence type="ECO:0000259" key="2">
    <source>
        <dbReference type="Pfam" id="PF00561"/>
    </source>
</evidence>
<dbReference type="InterPro" id="IPR000073">
    <property type="entry name" value="AB_hydrolase_1"/>
</dbReference>
<dbReference type="InterPro" id="IPR050471">
    <property type="entry name" value="AB_hydrolase"/>
</dbReference>
<name>A0AAJ0ZR08_9PSED</name>
<protein>
    <submittedName>
        <fullName evidence="3">Alpha/beta hydrolase</fullName>
    </submittedName>
</protein>
<reference evidence="3" key="1">
    <citation type="submission" date="2020-12" db="EMBL/GenBank/DDBJ databases">
        <title>Generalized mutagenesis with transposon Tn5. A laboratory procedure for the identification of genes responsible for a bacterial phenotype and its regulation, illustrated with phenazine production in Pseudomonas chlororaphis.</title>
        <authorList>
            <person name="Muzio F."/>
            <person name="Sobrero P."/>
            <person name="Agaras B."/>
            <person name="Valverde C."/>
        </authorList>
    </citation>
    <scope>NUCLEOTIDE SEQUENCE</scope>
    <source>
        <strain evidence="3">SMMP3</strain>
    </source>
</reference>
<dbReference type="Gene3D" id="3.40.50.1820">
    <property type="entry name" value="alpha/beta hydrolase"/>
    <property type="match status" value="1"/>
</dbReference>
<evidence type="ECO:0000256" key="1">
    <source>
        <dbReference type="ARBA" id="ARBA00038128"/>
    </source>
</evidence>
<comment type="caution">
    <text evidence="3">The sequence shown here is derived from an EMBL/GenBank/DDBJ whole genome shotgun (WGS) entry which is preliminary data.</text>
</comment>
<dbReference type="FunFam" id="3.40.50.1820:FF:000205">
    <property type="entry name" value="Non-haem bromoperoxidase BPO-A2"/>
    <property type="match status" value="1"/>
</dbReference>
<evidence type="ECO:0000313" key="3">
    <source>
        <dbReference type="EMBL" id="MBU4636658.1"/>
    </source>
</evidence>